<dbReference type="PANTHER" id="PTHR30345">
    <property type="entry name" value="RIBOSE-5-PHOSPHATE ISOMERASE B"/>
    <property type="match status" value="1"/>
</dbReference>
<evidence type="ECO:0000313" key="2">
    <source>
        <dbReference type="EMBL" id="GAA0858598.1"/>
    </source>
</evidence>
<dbReference type="InterPro" id="IPR003500">
    <property type="entry name" value="RpiB_LacA_LacB"/>
</dbReference>
<dbReference type="EMBL" id="BAAACO010000001">
    <property type="protein sequence ID" value="GAA0858598.1"/>
    <property type="molecule type" value="Genomic_DNA"/>
</dbReference>
<dbReference type="SUPFAM" id="SSF89623">
    <property type="entry name" value="Ribose/Galactose isomerase RpiB/AlsB"/>
    <property type="match status" value="1"/>
</dbReference>
<gene>
    <name evidence="2" type="primary">lacA</name>
    <name evidence="2" type="ORF">GCM10008916_17110</name>
</gene>
<dbReference type="InterPro" id="IPR036569">
    <property type="entry name" value="RpiB_LacA_LacB_sf"/>
</dbReference>
<evidence type="ECO:0000256" key="1">
    <source>
        <dbReference type="ARBA" id="ARBA00008754"/>
    </source>
</evidence>
<keyword evidence="2" id="KW-0413">Isomerase</keyword>
<dbReference type="Pfam" id="PF02502">
    <property type="entry name" value="LacAB_rpiB"/>
    <property type="match status" value="1"/>
</dbReference>
<dbReference type="GO" id="GO:0016853">
    <property type="term" value="F:isomerase activity"/>
    <property type="evidence" value="ECO:0007669"/>
    <property type="project" value="UniProtKB-KW"/>
</dbReference>
<dbReference type="Proteomes" id="UP001501764">
    <property type="component" value="Unassembled WGS sequence"/>
</dbReference>
<name>A0ABP3WYM0_9CLOT</name>
<dbReference type="NCBIfam" id="TIGR00689">
    <property type="entry name" value="rpiB_lacA_lacB"/>
    <property type="match status" value="1"/>
</dbReference>
<reference evidence="3" key="1">
    <citation type="journal article" date="2019" name="Int. J. Syst. Evol. Microbiol.">
        <title>The Global Catalogue of Microorganisms (GCM) 10K type strain sequencing project: providing services to taxonomists for standard genome sequencing and annotation.</title>
        <authorList>
            <consortium name="The Broad Institute Genomics Platform"/>
            <consortium name="The Broad Institute Genome Sequencing Center for Infectious Disease"/>
            <person name="Wu L."/>
            <person name="Ma J."/>
        </authorList>
    </citation>
    <scope>NUCLEOTIDE SEQUENCE [LARGE SCALE GENOMIC DNA]</scope>
    <source>
        <strain evidence="3">JCM 6485</strain>
    </source>
</reference>
<organism evidence="2 3">
    <name type="scientific">Clostridium nitritogenes</name>
    <dbReference type="NCBI Taxonomy" id="83340"/>
    <lineage>
        <taxon>Bacteria</taxon>
        <taxon>Bacillati</taxon>
        <taxon>Bacillota</taxon>
        <taxon>Clostridia</taxon>
        <taxon>Eubacteriales</taxon>
        <taxon>Clostridiaceae</taxon>
        <taxon>Clostridium</taxon>
    </lineage>
</organism>
<dbReference type="Gene3D" id="3.40.1400.10">
    <property type="entry name" value="Sugar-phosphate isomerase, RpiB/LacA/LacB"/>
    <property type="match status" value="1"/>
</dbReference>
<proteinExistence type="inferred from homology"/>
<sequence length="142" mass="15898">MRVLIGSDFKSSDFKNCIKEYLSSKGFDVIDKTDEKNLDFFESANILAEGILNKEGVRAIVIDEYGTGSFNVCAKHKEIVCAQVSDEHSAKMTRDHNNTSIITIGSKVTSLEIAKRICEKFILSEYSGGRHQIRVDMLNKMA</sequence>
<dbReference type="PIRSF" id="PIRSF005384">
    <property type="entry name" value="RpiB_LacA_B"/>
    <property type="match status" value="1"/>
</dbReference>
<dbReference type="RefSeq" id="WP_054200032.1">
    <property type="nucleotide sequence ID" value="NZ_BAAACO010000001.1"/>
</dbReference>
<dbReference type="NCBIfam" id="NF006380">
    <property type="entry name" value="PRK08621.1"/>
    <property type="match status" value="1"/>
</dbReference>
<accession>A0ABP3WYM0</accession>
<evidence type="ECO:0000313" key="3">
    <source>
        <dbReference type="Proteomes" id="UP001501764"/>
    </source>
</evidence>
<comment type="similarity">
    <text evidence="1">Belongs to the LacAB/RpiB family.</text>
</comment>
<protein>
    <submittedName>
        <fullName evidence="2">Galactose-6-phosphate isomerase subunit LacA</fullName>
    </submittedName>
</protein>
<comment type="caution">
    <text evidence="2">The sequence shown here is derived from an EMBL/GenBank/DDBJ whole genome shotgun (WGS) entry which is preliminary data.</text>
</comment>
<dbReference type="PANTHER" id="PTHR30345:SF5">
    <property type="entry name" value="GALACTOSE-6-PHOSPHATE ISOMERASE SUBUNIT LACA"/>
    <property type="match status" value="1"/>
</dbReference>
<keyword evidence="3" id="KW-1185">Reference proteome</keyword>